<evidence type="ECO:0000259" key="4">
    <source>
        <dbReference type="PROSITE" id="PS50109"/>
    </source>
</evidence>
<dbReference type="SMART" id="SM00220">
    <property type="entry name" value="S_TKc"/>
    <property type="match status" value="1"/>
</dbReference>
<dbReference type="InterPro" id="IPR011712">
    <property type="entry name" value="Sig_transdc_His_kin_sub3_dim/P"/>
</dbReference>
<dbReference type="Gene3D" id="1.20.5.1930">
    <property type="match status" value="1"/>
</dbReference>
<dbReference type="SMART" id="SM00387">
    <property type="entry name" value="HATPase_c"/>
    <property type="match status" value="1"/>
</dbReference>
<evidence type="ECO:0000313" key="6">
    <source>
        <dbReference type="Proteomes" id="UP001500620"/>
    </source>
</evidence>
<evidence type="ECO:0000313" key="5">
    <source>
        <dbReference type="EMBL" id="GAA4256047.1"/>
    </source>
</evidence>
<dbReference type="SUPFAM" id="SSF52540">
    <property type="entry name" value="P-loop containing nucleoside triphosphate hydrolases"/>
    <property type="match status" value="1"/>
</dbReference>
<dbReference type="Pfam" id="PF00069">
    <property type="entry name" value="Pkinase"/>
    <property type="match status" value="1"/>
</dbReference>
<keyword evidence="5" id="KW-0547">Nucleotide-binding</keyword>
<proteinExistence type="predicted"/>
<dbReference type="InterPro" id="IPR041664">
    <property type="entry name" value="AAA_16"/>
</dbReference>
<dbReference type="PANTHER" id="PTHR43642:SF1">
    <property type="entry name" value="HYBRID SIGNAL TRANSDUCTION HISTIDINE KINASE G"/>
    <property type="match status" value="1"/>
</dbReference>
<dbReference type="PROSITE" id="PS50011">
    <property type="entry name" value="PROTEIN_KINASE_DOM"/>
    <property type="match status" value="1"/>
</dbReference>
<dbReference type="PROSITE" id="PS00109">
    <property type="entry name" value="PROTEIN_KINASE_TYR"/>
    <property type="match status" value="1"/>
</dbReference>
<gene>
    <name evidence="5" type="ORF">GCM10022255_067310</name>
</gene>
<reference evidence="6" key="1">
    <citation type="journal article" date="2019" name="Int. J. Syst. Evol. Microbiol.">
        <title>The Global Catalogue of Microorganisms (GCM) 10K type strain sequencing project: providing services to taxonomists for standard genome sequencing and annotation.</title>
        <authorList>
            <consortium name="The Broad Institute Genomics Platform"/>
            <consortium name="The Broad Institute Genome Sequencing Center for Infectious Disease"/>
            <person name="Wu L."/>
            <person name="Ma J."/>
        </authorList>
    </citation>
    <scope>NUCLEOTIDE SEQUENCE [LARGE SCALE GENOMIC DNA]</scope>
    <source>
        <strain evidence="6">JCM 17441</strain>
    </source>
</reference>
<dbReference type="InterPro" id="IPR008266">
    <property type="entry name" value="Tyr_kinase_AS"/>
</dbReference>
<dbReference type="InterPro" id="IPR011009">
    <property type="entry name" value="Kinase-like_dom_sf"/>
</dbReference>
<feature type="region of interest" description="Disordered" evidence="2">
    <location>
        <begin position="1505"/>
        <end position="1544"/>
    </location>
</feature>
<comment type="caution">
    <text evidence="5">The sequence shown here is derived from an EMBL/GenBank/DDBJ whole genome shotgun (WGS) entry which is preliminary data.</text>
</comment>
<name>A0ABP8DHM2_9ACTN</name>
<dbReference type="PANTHER" id="PTHR43642">
    <property type="entry name" value="HYBRID SIGNAL TRANSDUCTION HISTIDINE KINASE G"/>
    <property type="match status" value="1"/>
</dbReference>
<dbReference type="SMART" id="SM00065">
    <property type="entry name" value="GAF"/>
    <property type="match status" value="2"/>
</dbReference>
<dbReference type="EMBL" id="BAABAT010000023">
    <property type="protein sequence ID" value="GAA4256047.1"/>
    <property type="molecule type" value="Genomic_DNA"/>
</dbReference>
<keyword evidence="1 5" id="KW-0418">Kinase</keyword>
<dbReference type="InterPro" id="IPR027417">
    <property type="entry name" value="P-loop_NTPase"/>
</dbReference>
<sequence length="1826" mass="195185">MGAGEVPPGRDPLVQAELIHESAHARVTRLFVDGRTVVRKEPLGPDAARRLRNEVAILERLRGVERVGQLVETPCCPGSIVLADVGDTSLAGLAKPLAVDDLIGLAVELARAVAGMHHRGVMHRDITSANIVISRGGVPFLVDFALATSFAEIRPEFTHHSEIVGTLAYLAPEQTGRTGRAVDQRADLYALGATLYELATGAPPFGWGDPLRLTHDHLARVPVPPAAVNRAVPGAFSEIIMHLLEKEPDNRYQTADGVLYDLERLRSAGTEPAATALRVGERDVPLRLLPPSRLVGRDAEVTALEAAFDDSIAGRCRGVLIAGAAGVGKTALVDQLRPVVTSCDGWFVVGKFDQYRRDLESDAVYQAFRGLGRLLLAEPEDDLAELRGRILAAVEPNAGLIAAVVPEFAALLGVPPEPGDPLTAQVRAQRVAVQAVRAVASRKRPVVMFIDDLQWAEPTPLGVVELVVSEEAIDGLLLVAACREGEVDAMRPLAAAWCRWREQPGVRHLRLGNLPVSGTIALVAEMLHVDEAAAASLGEVIGPYTSGNPYETVELLNALRRDGVLTAADGWRWNATEVRAHLGRSEMAGLLAARVEAVPARSRQVVEAMACLGGRADLSVLQTAVAAPVEVVEQRLAPALDEGLLVVEPGVREAVRFRHDRIREAVLRRMDPQRRRTLQLAMARRLAGAAEWFAVAAEQYLAVIDAVDDAVERRQVVGLLRRAAGQATLIGNYTSANALLAAALRLIDPDETATLVAAHTGRHTALYSMGRLEEADEEFRTLAGLCTDALSRADARAVQARSLTHRHRFAEAIGLGLESLRELGIAVPAADRIATELDHQFDYLYRWLDDTDAAHDPTRADITEPTLLAATRVINAILPPVYFVADQATLGWLSLEALRIWIEHGPARTLLGPASHASWAALDLRDDYVAGYRLLRRVLATGEARGYEPDTSQARFLFALWSCWFEPIENSIQAARQAREGLIAGGDLDNAGHTYYPTVTGLLDCAPSLDAYAAEVEAGLAFVRRTGDEQTGASLDSYRWLAGVLRGERSAAAGEAIPTDGYAGNLPAFHAHVTRAIAAAVLGDLVGLARHTAAAMPLLSAAPGVYTTAVAHALRGLAIARQARAGHVDERDGRLSELDDVTRWLDARAADAPDNFLHLLRLVEAERAWAVGDFHAAVLGFDAAQRAVSQRSRPWHRALITEHAAEFYLAHGLEFAGVNLLIEARREYLAWGATAKLDQLAWAYPTLRPQADAAGGPDGDGPVDVLHQRAAVTTGTLDLLGIVSASQALSSQTSIEGLHSRLVKVLSAMTGATGVHLLLRSDDRQDWLLPTPGGGTVLGGVTGHEYVVPTSVLRYAQRTGEPLIVDDATRDDRFARDPYFNDIACCAMLAVPILSRGTLQAVLLLENRLIRGGFTAERLDAVKLIAGQLAVSLDNAQLYAGYRRIADEQAALRRVATLIARGACPDLVFAAVADEVGTLFGADGTGIVRFEPDGEVTVMGGYGIEPAQPGSRGEPDPESALASVRATGRAARRDADNPASEGLPEAALPRFRSAVASPILVEGRVWGAMGVGSGRERLPQDTGQRLADFTELIATAIANAESRAELAASRARIVATADQTRRRIERDLHDGAQQRLVSLALQLRNVQATLPPELGTIRVQLDRAVAGLTGALDELREIAHGIHPAILTKGGLHPALRALARRSPVPVSLDMHTAGRLPEHVEVSVYYVVAEALTNAAKHAHASAARVAVEADTADALLRVTVDDDGVGGADFAHGTGLTGLKDRVEALGGRIVLRSPRGAGTTLRVELPLSTMNGGIAADPPRPSA</sequence>
<dbReference type="InterPro" id="IPR029016">
    <property type="entry name" value="GAF-like_dom_sf"/>
</dbReference>
<dbReference type="SUPFAM" id="SSF55874">
    <property type="entry name" value="ATPase domain of HSP90 chaperone/DNA topoisomerase II/histidine kinase"/>
    <property type="match status" value="1"/>
</dbReference>
<dbReference type="SUPFAM" id="SSF56112">
    <property type="entry name" value="Protein kinase-like (PK-like)"/>
    <property type="match status" value="1"/>
</dbReference>
<feature type="domain" description="Histidine kinase" evidence="4">
    <location>
        <begin position="1725"/>
        <end position="1812"/>
    </location>
</feature>
<dbReference type="Pfam" id="PF01590">
    <property type="entry name" value="GAF"/>
    <property type="match status" value="2"/>
</dbReference>
<dbReference type="Gene3D" id="1.10.510.10">
    <property type="entry name" value="Transferase(Phosphotransferase) domain 1"/>
    <property type="match status" value="1"/>
</dbReference>
<dbReference type="Pfam" id="PF02518">
    <property type="entry name" value="HATPase_c"/>
    <property type="match status" value="1"/>
</dbReference>
<dbReference type="GO" id="GO:0016301">
    <property type="term" value="F:kinase activity"/>
    <property type="evidence" value="ECO:0007669"/>
    <property type="project" value="UniProtKB-KW"/>
</dbReference>
<dbReference type="Gene3D" id="3.30.450.40">
    <property type="match status" value="2"/>
</dbReference>
<dbReference type="InterPro" id="IPR036890">
    <property type="entry name" value="HATPase_C_sf"/>
</dbReference>
<dbReference type="InterPro" id="IPR003018">
    <property type="entry name" value="GAF"/>
</dbReference>
<dbReference type="CDD" id="cd16917">
    <property type="entry name" value="HATPase_UhpB-NarQ-NarX-like"/>
    <property type="match status" value="1"/>
</dbReference>
<evidence type="ECO:0000256" key="1">
    <source>
        <dbReference type="ARBA" id="ARBA00022777"/>
    </source>
</evidence>
<organism evidence="5 6">
    <name type="scientific">Dactylosporangium darangshiense</name>
    <dbReference type="NCBI Taxonomy" id="579108"/>
    <lineage>
        <taxon>Bacteria</taxon>
        <taxon>Bacillati</taxon>
        <taxon>Actinomycetota</taxon>
        <taxon>Actinomycetes</taxon>
        <taxon>Micromonosporales</taxon>
        <taxon>Micromonosporaceae</taxon>
        <taxon>Dactylosporangium</taxon>
    </lineage>
</organism>
<accession>A0ABP8DHM2</accession>
<keyword evidence="1 5" id="KW-0808">Transferase</keyword>
<dbReference type="InterPro" id="IPR053159">
    <property type="entry name" value="Hybrid_Histidine_Kinase"/>
</dbReference>
<dbReference type="Pfam" id="PF13191">
    <property type="entry name" value="AAA_16"/>
    <property type="match status" value="1"/>
</dbReference>
<protein>
    <submittedName>
        <fullName evidence="5">ATP-binding sensor histidine kinase</fullName>
    </submittedName>
</protein>
<dbReference type="Pfam" id="PF07730">
    <property type="entry name" value="HisKA_3"/>
    <property type="match status" value="1"/>
</dbReference>
<dbReference type="Gene3D" id="3.30.565.10">
    <property type="entry name" value="Histidine kinase-like ATPase, C-terminal domain"/>
    <property type="match status" value="1"/>
</dbReference>
<dbReference type="SUPFAM" id="SSF55781">
    <property type="entry name" value="GAF domain-like"/>
    <property type="match status" value="2"/>
</dbReference>
<dbReference type="InterPro" id="IPR005467">
    <property type="entry name" value="His_kinase_dom"/>
</dbReference>
<dbReference type="InterPro" id="IPR000719">
    <property type="entry name" value="Prot_kinase_dom"/>
</dbReference>
<dbReference type="GO" id="GO:0005524">
    <property type="term" value="F:ATP binding"/>
    <property type="evidence" value="ECO:0007669"/>
    <property type="project" value="UniProtKB-KW"/>
</dbReference>
<evidence type="ECO:0000256" key="2">
    <source>
        <dbReference type="SAM" id="MobiDB-lite"/>
    </source>
</evidence>
<keyword evidence="5" id="KW-0067">ATP-binding</keyword>
<dbReference type="InterPro" id="IPR003594">
    <property type="entry name" value="HATPase_dom"/>
</dbReference>
<dbReference type="Proteomes" id="UP001500620">
    <property type="component" value="Unassembled WGS sequence"/>
</dbReference>
<feature type="domain" description="Protein kinase" evidence="3">
    <location>
        <begin position="1"/>
        <end position="265"/>
    </location>
</feature>
<dbReference type="PROSITE" id="PS50109">
    <property type="entry name" value="HIS_KIN"/>
    <property type="match status" value="1"/>
</dbReference>
<dbReference type="CDD" id="cd14014">
    <property type="entry name" value="STKc_PknB_like"/>
    <property type="match status" value="1"/>
</dbReference>
<keyword evidence="6" id="KW-1185">Reference proteome</keyword>
<evidence type="ECO:0000259" key="3">
    <source>
        <dbReference type="PROSITE" id="PS50011"/>
    </source>
</evidence>